<reference evidence="3" key="1">
    <citation type="journal article" date="2019" name="Int. J. Syst. Evol. Microbiol.">
        <title>The Global Catalogue of Microorganisms (GCM) 10K type strain sequencing project: providing services to taxonomists for standard genome sequencing and annotation.</title>
        <authorList>
            <consortium name="The Broad Institute Genomics Platform"/>
            <consortium name="The Broad Institute Genome Sequencing Center for Infectious Disease"/>
            <person name="Wu L."/>
            <person name="Ma J."/>
        </authorList>
    </citation>
    <scope>NUCLEOTIDE SEQUENCE [LARGE SCALE GENOMIC DNA]</scope>
    <source>
        <strain evidence="3">CGMCC 4.7304</strain>
    </source>
</reference>
<sequence length="344" mass="37249">MARREACGTPDQAFAVYQRLRAHGTADLGAAARELGLDARETGDAAGELTRLGLIAPAPAGPADGAGEHGGSAEPVTAVAPEVALLRVLQREQRALHRRLHEADQAYTALEALTERYLRSGSPGEAAVEVEILTDYGRIHQVLEELTEVVREDISSMHPGALPTGEFLAQGLERDRRLLASGARVRTINNQRLAAIPPLRDYFHHQTALGVEVRLAPVVPVNMILGDRRFALLPLDPEDQRAGAILARGPALVRSYLTMYEYCWHTSSPFDGGAETERGGDGLTEQQRAAVRMLASGMKDEKIARNLGVSLRTVSRLLSEVMQVLGASSRFEAGVKATRMGWLD</sequence>
<dbReference type="Gene3D" id="1.10.10.10">
    <property type="entry name" value="Winged helix-like DNA-binding domain superfamily/Winged helix DNA-binding domain"/>
    <property type="match status" value="1"/>
</dbReference>
<dbReference type="InterPro" id="IPR016032">
    <property type="entry name" value="Sig_transdc_resp-reg_C-effctor"/>
</dbReference>
<keyword evidence="3" id="KW-1185">Reference proteome</keyword>
<dbReference type="CDD" id="cd06170">
    <property type="entry name" value="LuxR_C_like"/>
    <property type="match status" value="1"/>
</dbReference>
<gene>
    <name evidence="2" type="ORF">ACFP1Z_04695</name>
</gene>
<dbReference type="PANTHER" id="PTHR34293">
    <property type="entry name" value="HTH-TYPE TRANSCRIPTIONAL REGULATOR TRMBL2"/>
    <property type="match status" value="1"/>
</dbReference>
<feature type="domain" description="HTH luxR-type" evidence="1">
    <location>
        <begin position="276"/>
        <end position="341"/>
    </location>
</feature>
<accession>A0ABW0YXU0</accession>
<protein>
    <submittedName>
        <fullName evidence="2">LuxR C-terminal-related transcriptional regulator</fullName>
    </submittedName>
</protein>
<dbReference type="PANTHER" id="PTHR34293:SF1">
    <property type="entry name" value="HTH-TYPE TRANSCRIPTIONAL REGULATOR TRMBL2"/>
    <property type="match status" value="1"/>
</dbReference>
<evidence type="ECO:0000313" key="2">
    <source>
        <dbReference type="EMBL" id="MFC5719484.1"/>
    </source>
</evidence>
<dbReference type="Proteomes" id="UP001596083">
    <property type="component" value="Unassembled WGS sequence"/>
</dbReference>
<dbReference type="PROSITE" id="PS50043">
    <property type="entry name" value="HTH_LUXR_2"/>
    <property type="match status" value="1"/>
</dbReference>
<dbReference type="InterPro" id="IPR051797">
    <property type="entry name" value="TrmB-like"/>
</dbReference>
<organism evidence="2 3">
    <name type="scientific">Streptomyces gamaensis</name>
    <dbReference type="NCBI Taxonomy" id="1763542"/>
    <lineage>
        <taxon>Bacteria</taxon>
        <taxon>Bacillati</taxon>
        <taxon>Actinomycetota</taxon>
        <taxon>Actinomycetes</taxon>
        <taxon>Kitasatosporales</taxon>
        <taxon>Streptomycetaceae</taxon>
        <taxon>Streptomyces</taxon>
    </lineage>
</organism>
<evidence type="ECO:0000259" key="1">
    <source>
        <dbReference type="PROSITE" id="PS50043"/>
    </source>
</evidence>
<dbReference type="SMART" id="SM00421">
    <property type="entry name" value="HTH_LUXR"/>
    <property type="match status" value="1"/>
</dbReference>
<dbReference type="InterPro" id="IPR000792">
    <property type="entry name" value="Tscrpt_reg_LuxR_C"/>
</dbReference>
<dbReference type="PRINTS" id="PR00038">
    <property type="entry name" value="HTHLUXR"/>
</dbReference>
<proteinExistence type="predicted"/>
<dbReference type="RefSeq" id="WP_390314573.1">
    <property type="nucleotide sequence ID" value="NZ_JBHSPB010000002.1"/>
</dbReference>
<name>A0ABW0YXU0_9ACTN</name>
<dbReference type="Pfam" id="PF00196">
    <property type="entry name" value="GerE"/>
    <property type="match status" value="1"/>
</dbReference>
<comment type="caution">
    <text evidence="2">The sequence shown here is derived from an EMBL/GenBank/DDBJ whole genome shotgun (WGS) entry which is preliminary data.</text>
</comment>
<dbReference type="SUPFAM" id="SSF46894">
    <property type="entry name" value="C-terminal effector domain of the bipartite response regulators"/>
    <property type="match status" value="1"/>
</dbReference>
<dbReference type="InterPro" id="IPR036388">
    <property type="entry name" value="WH-like_DNA-bd_sf"/>
</dbReference>
<dbReference type="EMBL" id="JBHSPB010000002">
    <property type="protein sequence ID" value="MFC5719484.1"/>
    <property type="molecule type" value="Genomic_DNA"/>
</dbReference>
<evidence type="ECO:0000313" key="3">
    <source>
        <dbReference type="Proteomes" id="UP001596083"/>
    </source>
</evidence>